<protein>
    <submittedName>
        <fullName evidence="2">Uncharacterized protein</fullName>
    </submittedName>
</protein>
<proteinExistence type="predicted"/>
<evidence type="ECO:0000313" key="3">
    <source>
        <dbReference type="Proteomes" id="UP000299102"/>
    </source>
</evidence>
<evidence type="ECO:0000313" key="2">
    <source>
        <dbReference type="EMBL" id="GBP29127.1"/>
    </source>
</evidence>
<keyword evidence="3" id="KW-1185">Reference proteome</keyword>
<feature type="compositionally biased region" description="Low complexity" evidence="1">
    <location>
        <begin position="9"/>
        <end position="22"/>
    </location>
</feature>
<dbReference type="Proteomes" id="UP000299102">
    <property type="component" value="Unassembled WGS sequence"/>
</dbReference>
<reference evidence="2 3" key="1">
    <citation type="journal article" date="2019" name="Commun. Biol.">
        <title>The bagworm genome reveals a unique fibroin gene that provides high tensile strength.</title>
        <authorList>
            <person name="Kono N."/>
            <person name="Nakamura H."/>
            <person name="Ohtoshi R."/>
            <person name="Tomita M."/>
            <person name="Numata K."/>
            <person name="Arakawa K."/>
        </authorList>
    </citation>
    <scope>NUCLEOTIDE SEQUENCE [LARGE SCALE GENOMIC DNA]</scope>
</reference>
<comment type="caution">
    <text evidence="2">The sequence shown here is derived from an EMBL/GenBank/DDBJ whole genome shotgun (WGS) entry which is preliminary data.</text>
</comment>
<sequence>MNEPSFMRASYGASSEMSAAGGAPEGREFKIKERQLVQRHKHETYNDSDACLRRCVAYGPRAPSTLDDIRRPDRAGGACGSPTRRKPIAPTGLIF</sequence>
<dbReference type="AlphaFoldDB" id="A0A4C1USX2"/>
<feature type="region of interest" description="Disordered" evidence="1">
    <location>
        <begin position="62"/>
        <end position="95"/>
    </location>
</feature>
<dbReference type="EMBL" id="BGZK01000216">
    <property type="protein sequence ID" value="GBP29127.1"/>
    <property type="molecule type" value="Genomic_DNA"/>
</dbReference>
<name>A0A4C1USX2_EUMVA</name>
<gene>
    <name evidence="2" type="ORF">EVAR_17664_1</name>
</gene>
<feature type="region of interest" description="Disordered" evidence="1">
    <location>
        <begin position="1"/>
        <end position="28"/>
    </location>
</feature>
<organism evidence="2 3">
    <name type="scientific">Eumeta variegata</name>
    <name type="common">Bagworm moth</name>
    <name type="synonym">Eumeta japonica</name>
    <dbReference type="NCBI Taxonomy" id="151549"/>
    <lineage>
        <taxon>Eukaryota</taxon>
        <taxon>Metazoa</taxon>
        <taxon>Ecdysozoa</taxon>
        <taxon>Arthropoda</taxon>
        <taxon>Hexapoda</taxon>
        <taxon>Insecta</taxon>
        <taxon>Pterygota</taxon>
        <taxon>Neoptera</taxon>
        <taxon>Endopterygota</taxon>
        <taxon>Lepidoptera</taxon>
        <taxon>Glossata</taxon>
        <taxon>Ditrysia</taxon>
        <taxon>Tineoidea</taxon>
        <taxon>Psychidae</taxon>
        <taxon>Oiketicinae</taxon>
        <taxon>Eumeta</taxon>
    </lineage>
</organism>
<accession>A0A4C1USX2</accession>
<evidence type="ECO:0000256" key="1">
    <source>
        <dbReference type="SAM" id="MobiDB-lite"/>
    </source>
</evidence>